<organism evidence="1 4">
    <name type="scientific">Anaerostipes hadrus</name>
    <dbReference type="NCBI Taxonomy" id="649756"/>
    <lineage>
        <taxon>Bacteria</taxon>
        <taxon>Bacillati</taxon>
        <taxon>Bacillota</taxon>
        <taxon>Clostridia</taxon>
        <taxon>Lachnospirales</taxon>
        <taxon>Lachnospiraceae</taxon>
        <taxon>Anaerostipes</taxon>
    </lineage>
</organism>
<dbReference type="RefSeq" id="WP_009264808.1">
    <property type="nucleotide sequence ID" value="NZ_BAABYN010000001.1"/>
</dbReference>
<proteinExistence type="predicted"/>
<dbReference type="OrthoDB" id="9791702at2"/>
<evidence type="ECO:0000313" key="3">
    <source>
        <dbReference type="Proteomes" id="UP000095564"/>
    </source>
</evidence>
<dbReference type="EMBL" id="CZAU01000001">
    <property type="protein sequence ID" value="CUO88505.1"/>
    <property type="molecule type" value="Genomic_DNA"/>
</dbReference>
<evidence type="ECO:0000313" key="4">
    <source>
        <dbReference type="Proteomes" id="UP000095598"/>
    </source>
</evidence>
<evidence type="ECO:0000313" key="1">
    <source>
        <dbReference type="EMBL" id="CUM90503.1"/>
    </source>
</evidence>
<dbReference type="AlphaFoldDB" id="A0A173SJI6"/>
<evidence type="ECO:0000313" key="2">
    <source>
        <dbReference type="EMBL" id="CUO88505.1"/>
    </source>
</evidence>
<dbReference type="EMBL" id="CYXT01000008">
    <property type="protein sequence ID" value="CUM90503.1"/>
    <property type="molecule type" value="Genomic_DNA"/>
</dbReference>
<reference evidence="3 4" key="1">
    <citation type="submission" date="2015-09" db="EMBL/GenBank/DDBJ databases">
        <authorList>
            <consortium name="Pathogen Informatics"/>
        </authorList>
    </citation>
    <scope>NUCLEOTIDE SEQUENCE [LARGE SCALE GENOMIC DNA]</scope>
    <source>
        <strain evidence="1 4">2789STDY5608868</strain>
        <strain evidence="2 3">2789STDY5834908</strain>
    </source>
</reference>
<sequence>MIRFHDACGTTGKTVAARLLPDTDLIEGIEEVCKKMILNMLTLPVWEVSKNVVI</sequence>
<dbReference type="Proteomes" id="UP000095564">
    <property type="component" value="Unassembled WGS sequence"/>
</dbReference>
<gene>
    <name evidence="1" type="ORF">ERS852425_01364</name>
    <name evidence="2" type="ORF">ERS852520_00077</name>
</gene>
<dbReference type="Proteomes" id="UP000095598">
    <property type="component" value="Unassembled WGS sequence"/>
</dbReference>
<protein>
    <submittedName>
        <fullName evidence="1">Uncharacterized protein</fullName>
    </submittedName>
</protein>
<accession>A0A173SJI6</accession>
<name>A0A173SJI6_ANAHA</name>